<reference evidence="7 8" key="1">
    <citation type="journal article" date="2023" name="Plant Dis.">
        <title>First Report of Diplodia intermedia Causing Canker and Dieback Diseases on Apple Trees in Canada.</title>
        <authorList>
            <person name="Ellouze W."/>
            <person name="Ilyukhin E."/>
            <person name="Sulman M."/>
            <person name="Ali S."/>
        </authorList>
    </citation>
    <scope>NUCLEOTIDE SEQUENCE [LARGE SCALE GENOMIC DNA]</scope>
    <source>
        <strain evidence="7 8">M45-28</strain>
    </source>
</reference>
<organism evidence="7 8">
    <name type="scientific">Diplodia intermedia</name>
    <dbReference type="NCBI Taxonomy" id="856260"/>
    <lineage>
        <taxon>Eukaryota</taxon>
        <taxon>Fungi</taxon>
        <taxon>Dikarya</taxon>
        <taxon>Ascomycota</taxon>
        <taxon>Pezizomycotina</taxon>
        <taxon>Dothideomycetes</taxon>
        <taxon>Dothideomycetes incertae sedis</taxon>
        <taxon>Botryosphaeriales</taxon>
        <taxon>Botryosphaeriaceae</taxon>
        <taxon>Diplodia</taxon>
    </lineage>
</organism>
<keyword evidence="4 6" id="KW-0472">Membrane</keyword>
<dbReference type="PANTHER" id="PTHR30249:SF0">
    <property type="entry name" value="PLASTIDAL GLYCOLATE_GLYCERATE TRANSLOCATOR 1, CHLOROPLASTIC"/>
    <property type="match status" value="1"/>
</dbReference>
<dbReference type="InterPro" id="IPR007300">
    <property type="entry name" value="CidB/LrgB"/>
</dbReference>
<evidence type="ECO:0000256" key="5">
    <source>
        <dbReference type="SAM" id="MobiDB-lite"/>
    </source>
</evidence>
<dbReference type="PANTHER" id="PTHR30249">
    <property type="entry name" value="PUTATIVE SEROTONIN TRANSPORTER"/>
    <property type="match status" value="1"/>
</dbReference>
<feature type="transmembrane region" description="Helical" evidence="6">
    <location>
        <begin position="117"/>
        <end position="139"/>
    </location>
</feature>
<feature type="transmembrane region" description="Helical" evidence="6">
    <location>
        <begin position="20"/>
        <end position="43"/>
    </location>
</feature>
<feature type="transmembrane region" description="Helical" evidence="6">
    <location>
        <begin position="252"/>
        <end position="271"/>
    </location>
</feature>
<comment type="caution">
    <text evidence="7">The sequence shown here is derived from an EMBL/GenBank/DDBJ whole genome shotgun (WGS) entry which is preliminary data.</text>
</comment>
<dbReference type="Pfam" id="PF04172">
    <property type="entry name" value="LrgB"/>
    <property type="match status" value="1"/>
</dbReference>
<keyword evidence="2 6" id="KW-0812">Transmembrane</keyword>
<evidence type="ECO:0000313" key="8">
    <source>
        <dbReference type="Proteomes" id="UP001521184"/>
    </source>
</evidence>
<evidence type="ECO:0000256" key="4">
    <source>
        <dbReference type="ARBA" id="ARBA00023136"/>
    </source>
</evidence>
<evidence type="ECO:0000256" key="6">
    <source>
        <dbReference type="SAM" id="Phobius"/>
    </source>
</evidence>
<evidence type="ECO:0000256" key="3">
    <source>
        <dbReference type="ARBA" id="ARBA00022989"/>
    </source>
</evidence>
<feature type="compositionally biased region" description="Basic and acidic residues" evidence="5">
    <location>
        <begin position="64"/>
        <end position="79"/>
    </location>
</feature>
<evidence type="ECO:0000256" key="1">
    <source>
        <dbReference type="ARBA" id="ARBA00004141"/>
    </source>
</evidence>
<feature type="transmembrane region" description="Helical" evidence="6">
    <location>
        <begin position="169"/>
        <end position="188"/>
    </location>
</feature>
<feature type="compositionally biased region" description="Basic and acidic residues" evidence="5">
    <location>
        <begin position="97"/>
        <end position="106"/>
    </location>
</feature>
<dbReference type="EMBL" id="JAKEKT020000073">
    <property type="protein sequence ID" value="KAL1638819.1"/>
    <property type="molecule type" value="Genomic_DNA"/>
</dbReference>
<dbReference type="Proteomes" id="UP001521184">
    <property type="component" value="Unassembled WGS sequence"/>
</dbReference>
<gene>
    <name evidence="7" type="ORF">SLS58_008524</name>
</gene>
<accession>A0ABR3THJ5</accession>
<evidence type="ECO:0000256" key="2">
    <source>
        <dbReference type="ARBA" id="ARBA00022692"/>
    </source>
</evidence>
<keyword evidence="8" id="KW-1185">Reference proteome</keyword>
<proteinExistence type="predicted"/>
<evidence type="ECO:0000313" key="7">
    <source>
        <dbReference type="EMBL" id="KAL1638819.1"/>
    </source>
</evidence>
<feature type="region of interest" description="Disordered" evidence="5">
    <location>
        <begin position="62"/>
        <end position="106"/>
    </location>
</feature>
<keyword evidence="3 6" id="KW-1133">Transmembrane helix</keyword>
<name>A0ABR3THJ5_9PEZI</name>
<sequence length="320" mass="34819">MNLYFTPSFILLPLSQMISGAEIGVLIGVFIVGYVVQFAVTAYTSRAIQLLLRQWQKRGSPISEKPEADEAQSSKDESSHGTIGGLQRGSPTSDIEATPRDQPEVARTRSRKVADFMLKNLDVCIYLSLFLVIGLPVYFTTGYSMPLFLSFNVLMFFMANAIPPKIKRIAHPVIITALFSVLGIWVLALTQGMSLETGLNLYRTETSYLTYFRGTRGLPLPGAGDILASLLDASIVSLAMPMYQHRRELARFFIAILGPVVALTLPSLFGYPPLCFAWGVSAARSLAMAPRSVTLALAQISSDNLGGESAAISPIAVMIM</sequence>
<comment type="subcellular location">
    <subcellularLocation>
        <location evidence="1">Membrane</location>
        <topology evidence="1">Multi-pass membrane protein</topology>
    </subcellularLocation>
</comment>
<protein>
    <submittedName>
        <fullName evidence="7">Uncharacterized protein</fullName>
    </submittedName>
</protein>